<dbReference type="SMART" id="SM00702">
    <property type="entry name" value="P4Hc"/>
    <property type="match status" value="1"/>
</dbReference>
<keyword evidence="2" id="KW-0223">Dioxygenase</keyword>
<dbReference type="AlphaFoldDB" id="A0A327W0I4"/>
<evidence type="ECO:0000313" key="5">
    <source>
        <dbReference type="EMBL" id="RAJ81890.1"/>
    </source>
</evidence>
<dbReference type="OrthoDB" id="9783171at2"/>
<evidence type="ECO:0000256" key="1">
    <source>
        <dbReference type="ARBA" id="ARBA00001961"/>
    </source>
</evidence>
<dbReference type="PANTHER" id="PTHR12117">
    <property type="entry name" value="HISTONE ACETYLTRANSFERASE COMPLEX"/>
    <property type="match status" value="1"/>
</dbReference>
<evidence type="ECO:0000313" key="6">
    <source>
        <dbReference type="Proteomes" id="UP000249819"/>
    </source>
</evidence>
<dbReference type="InterPro" id="IPR044862">
    <property type="entry name" value="Pro_4_hyd_alph_FE2OG_OXY"/>
</dbReference>
<reference evidence="5 6" key="1">
    <citation type="submission" date="2018-06" db="EMBL/GenBank/DDBJ databases">
        <title>Genomic Encyclopedia of Archaeal and Bacterial Type Strains, Phase II (KMG-II): from individual species to whole genera.</title>
        <authorList>
            <person name="Goeker M."/>
        </authorList>
    </citation>
    <scope>NUCLEOTIDE SEQUENCE [LARGE SCALE GENOMIC DNA]</scope>
    <source>
        <strain evidence="5 6">DSM 29821</strain>
    </source>
</reference>
<proteinExistence type="predicted"/>
<keyword evidence="3" id="KW-0560">Oxidoreductase</keyword>
<evidence type="ECO:0000256" key="3">
    <source>
        <dbReference type="ARBA" id="ARBA00023002"/>
    </source>
</evidence>
<protein>
    <submittedName>
        <fullName evidence="5">2-oxoglutarate-Fe(II)-dependent oxygenase superfamily protein</fullName>
    </submittedName>
</protein>
<dbReference type="GO" id="GO:0051213">
    <property type="term" value="F:dioxygenase activity"/>
    <property type="evidence" value="ECO:0007669"/>
    <property type="project" value="UniProtKB-KW"/>
</dbReference>
<feature type="domain" description="Prolyl 4-hydroxylase alpha subunit" evidence="4">
    <location>
        <begin position="48"/>
        <end position="237"/>
    </location>
</feature>
<sequence>MSFGNQSSFTEKEQAITETVENNQLFDYDHWNAQLSTLSGDYQGASPYPHIVLENFLNPAVLHECTREFDQLNEGDGWINYVHYNENKAGLNNVDRLPTTIKRTINELNSPEFLEFLSTLTGIKGLMKDDLLEGGGIHQSKRGGYLNIHADFTVHPHHRHWQRRVNVLVYLNHGWEEEWGGKLELWDTKMQACEKKVLPIFNRCVIFNTDADSYHGHPEPTTCPEDKHRRSIALYYYTEESQPFRRATHYMVRPGEGRKKFMVKLDNTMVAVYTEIKGMLGSNDKIVSKVLRFFSRKK</sequence>
<dbReference type="InterPro" id="IPR051842">
    <property type="entry name" value="uS12_prolyl_hydroxylase"/>
</dbReference>
<dbReference type="InterPro" id="IPR006620">
    <property type="entry name" value="Pro_4_hyd_alph"/>
</dbReference>
<dbReference type="EMBL" id="QLMA01000004">
    <property type="protein sequence ID" value="RAJ81890.1"/>
    <property type="molecule type" value="Genomic_DNA"/>
</dbReference>
<organism evidence="5 6">
    <name type="scientific">Chitinophaga dinghuensis</name>
    <dbReference type="NCBI Taxonomy" id="1539050"/>
    <lineage>
        <taxon>Bacteria</taxon>
        <taxon>Pseudomonadati</taxon>
        <taxon>Bacteroidota</taxon>
        <taxon>Chitinophagia</taxon>
        <taxon>Chitinophagales</taxon>
        <taxon>Chitinophagaceae</taxon>
        <taxon>Chitinophaga</taxon>
    </lineage>
</organism>
<evidence type="ECO:0000259" key="4">
    <source>
        <dbReference type="SMART" id="SM00702"/>
    </source>
</evidence>
<dbReference type="Gene3D" id="2.60.120.620">
    <property type="entry name" value="q2cbj1_9rhob like domain"/>
    <property type="match status" value="1"/>
</dbReference>
<dbReference type="Pfam" id="PF13640">
    <property type="entry name" value="2OG-FeII_Oxy_3"/>
    <property type="match status" value="1"/>
</dbReference>
<dbReference type="GO" id="GO:0016705">
    <property type="term" value="F:oxidoreductase activity, acting on paired donors, with incorporation or reduction of molecular oxygen"/>
    <property type="evidence" value="ECO:0007669"/>
    <property type="project" value="InterPro"/>
</dbReference>
<keyword evidence="6" id="KW-1185">Reference proteome</keyword>
<evidence type="ECO:0000256" key="2">
    <source>
        <dbReference type="ARBA" id="ARBA00022964"/>
    </source>
</evidence>
<accession>A0A327W0I4</accession>
<dbReference type="GO" id="GO:0031418">
    <property type="term" value="F:L-ascorbic acid binding"/>
    <property type="evidence" value="ECO:0007669"/>
    <property type="project" value="InterPro"/>
</dbReference>
<dbReference type="Proteomes" id="UP000249819">
    <property type="component" value="Unassembled WGS sequence"/>
</dbReference>
<dbReference type="GO" id="GO:0005506">
    <property type="term" value="F:iron ion binding"/>
    <property type="evidence" value="ECO:0007669"/>
    <property type="project" value="InterPro"/>
</dbReference>
<comment type="caution">
    <text evidence="5">The sequence shown here is derived from an EMBL/GenBank/DDBJ whole genome shotgun (WGS) entry which is preliminary data.</text>
</comment>
<name>A0A327W0I4_9BACT</name>
<comment type="cofactor">
    <cofactor evidence="1">
        <name>L-ascorbate</name>
        <dbReference type="ChEBI" id="CHEBI:38290"/>
    </cofactor>
</comment>
<gene>
    <name evidence="5" type="ORF">CLV59_104115</name>
</gene>
<dbReference type="PANTHER" id="PTHR12117:SF0">
    <property type="entry name" value="PROLYL 3-HYDROXYLASE OGFOD1"/>
    <property type="match status" value="1"/>
</dbReference>
<dbReference type="RefSeq" id="WP_111592454.1">
    <property type="nucleotide sequence ID" value="NZ_QLMA01000004.1"/>
</dbReference>